<dbReference type="InterPro" id="IPR006716">
    <property type="entry name" value="ERG2_sigma1_rcpt-like"/>
</dbReference>
<evidence type="ECO:0000313" key="10">
    <source>
        <dbReference type="Proteomes" id="UP000027586"/>
    </source>
</evidence>
<comment type="similarity">
    <text evidence="2 8">Belongs to the ERG2 family.</text>
</comment>
<dbReference type="EMBL" id="CBTN010000024">
    <property type="protein sequence ID" value="CDH54588.1"/>
    <property type="molecule type" value="Genomic_DNA"/>
</dbReference>
<keyword evidence="4" id="KW-0256">Endoplasmic reticulum</keyword>
<dbReference type="Pfam" id="PF04622">
    <property type="entry name" value="ERG2_Sigma1R"/>
    <property type="match status" value="1"/>
</dbReference>
<gene>
    <name evidence="9" type="ORF">LCOR_05820.1</name>
</gene>
<dbReference type="GO" id="GO:0016126">
    <property type="term" value="P:sterol biosynthetic process"/>
    <property type="evidence" value="ECO:0007669"/>
    <property type="project" value="UniProtKB-UniPathway"/>
</dbReference>
<dbReference type="OrthoDB" id="347124at2759"/>
<feature type="transmembrane region" description="Helical" evidence="8">
    <location>
        <begin position="18"/>
        <end position="35"/>
    </location>
</feature>
<keyword evidence="3 8" id="KW-0812">Transmembrane</keyword>
<organism evidence="9 10">
    <name type="scientific">Lichtheimia corymbifera JMRC:FSU:9682</name>
    <dbReference type="NCBI Taxonomy" id="1263082"/>
    <lineage>
        <taxon>Eukaryota</taxon>
        <taxon>Fungi</taxon>
        <taxon>Fungi incertae sedis</taxon>
        <taxon>Mucoromycota</taxon>
        <taxon>Mucoromycotina</taxon>
        <taxon>Mucoromycetes</taxon>
        <taxon>Mucorales</taxon>
        <taxon>Lichtheimiaceae</taxon>
        <taxon>Lichtheimia</taxon>
    </lineage>
</organism>
<comment type="caution">
    <text evidence="9">The sequence shown here is derived from an EMBL/GenBank/DDBJ whole genome shotgun (WGS) entry which is preliminary data.</text>
</comment>
<keyword evidence="9" id="KW-0413">Isomerase</keyword>
<dbReference type="AlphaFoldDB" id="A0A068RWR8"/>
<keyword evidence="10" id="KW-1185">Reference proteome</keyword>
<evidence type="ECO:0000256" key="8">
    <source>
        <dbReference type="RuleBase" id="RU368083"/>
    </source>
</evidence>
<dbReference type="STRING" id="1263082.A0A068RWR8"/>
<proteinExistence type="inferred from homology"/>
<sequence length="228" mass="26133">MTIKDSSEKSSCCSTSKLLRLLFVFTLLAAVFVGFDQVKERFYVFDQHVLHKVAQRNIEKYQNDSHAMITNIAADLEREYPGHIQIKEEWVFNNAGGAMGSMWILHASITEYVIIFGTPVGTEGHTGRFLADDYFIILEGEQWAYAAGELKREVYKPGEMHHLARGNCQQYKIPEHAWALEYARGWIPLMLPFGMFDTIFSTVDFVSFYHTFRLYGKAAISELLQGKI</sequence>
<comment type="function">
    <text evidence="8">Catalyzes the reaction which results in unsaturation at C-7 in the B ring of sterols.</text>
</comment>
<reference evidence="9" key="1">
    <citation type="submission" date="2013-08" db="EMBL/GenBank/DDBJ databases">
        <title>Gene expansion shapes genome architecture in the human pathogen Lichtheimia corymbifera: an evolutionary genomics analysis in the ancient terrestrial Mucorales (Mucoromycotina).</title>
        <authorList>
            <person name="Schwartze V.U."/>
            <person name="Winter S."/>
            <person name="Shelest E."/>
            <person name="Marcet-Houben M."/>
            <person name="Horn F."/>
            <person name="Wehner S."/>
            <person name="Hoffmann K."/>
            <person name="Riege K."/>
            <person name="Sammeth M."/>
            <person name="Nowrousian M."/>
            <person name="Valiante V."/>
            <person name="Linde J."/>
            <person name="Jacobsen I.D."/>
            <person name="Marz M."/>
            <person name="Brakhage A.A."/>
            <person name="Gabaldon T."/>
            <person name="Bocker S."/>
            <person name="Voigt K."/>
        </authorList>
    </citation>
    <scope>NUCLEOTIDE SEQUENCE [LARGE SCALE GENOMIC DNA]</scope>
    <source>
        <strain evidence="9">FSU 9682</strain>
    </source>
</reference>
<dbReference type="UniPathway" id="UPA00768"/>
<name>A0A068RWR8_9FUNG</name>
<dbReference type="Proteomes" id="UP000027586">
    <property type="component" value="Unassembled WGS sequence"/>
</dbReference>
<keyword evidence="6 8" id="KW-0472">Membrane</keyword>
<comment type="subcellular location">
    <subcellularLocation>
        <location evidence="1">Endoplasmic reticulum membrane</location>
    </subcellularLocation>
</comment>
<accession>A0A068RWR8</accession>
<dbReference type="PANTHER" id="PTHR10868">
    <property type="entry name" value="SIGMA 1-TYPE OPIOID RECEPTOR-RELATED"/>
    <property type="match status" value="1"/>
</dbReference>
<keyword evidence="5 8" id="KW-1133">Transmembrane helix</keyword>
<evidence type="ECO:0000256" key="7">
    <source>
        <dbReference type="ARBA" id="ARBA00029435"/>
    </source>
</evidence>
<comment type="pathway">
    <text evidence="7 8">Steroid metabolism; ergosterol biosynthesis.</text>
</comment>
<evidence type="ECO:0000256" key="5">
    <source>
        <dbReference type="ARBA" id="ARBA00022989"/>
    </source>
</evidence>
<evidence type="ECO:0000256" key="6">
    <source>
        <dbReference type="ARBA" id="ARBA00023136"/>
    </source>
</evidence>
<evidence type="ECO:0000256" key="3">
    <source>
        <dbReference type="ARBA" id="ARBA00022692"/>
    </source>
</evidence>
<dbReference type="GO" id="GO:0016853">
    <property type="term" value="F:isomerase activity"/>
    <property type="evidence" value="ECO:0007669"/>
    <property type="project" value="UniProtKB-KW"/>
</dbReference>
<protein>
    <recommendedName>
        <fullName evidence="8">C-8 sterol isomerase</fullName>
        <ecNumber evidence="8">5.-.-.-</ecNumber>
    </recommendedName>
    <alternativeName>
        <fullName evidence="8">Delta-8--delta-7 sterol isomerase</fullName>
    </alternativeName>
</protein>
<dbReference type="VEuPathDB" id="FungiDB:LCOR_05820.1"/>
<dbReference type="GO" id="GO:0005789">
    <property type="term" value="C:endoplasmic reticulum membrane"/>
    <property type="evidence" value="ECO:0007669"/>
    <property type="project" value="UniProtKB-SubCell"/>
</dbReference>
<evidence type="ECO:0000256" key="1">
    <source>
        <dbReference type="ARBA" id="ARBA00004586"/>
    </source>
</evidence>
<evidence type="ECO:0000256" key="2">
    <source>
        <dbReference type="ARBA" id="ARBA00007141"/>
    </source>
</evidence>
<dbReference type="EC" id="5.-.-.-" evidence="8"/>
<dbReference type="PANTHER" id="PTHR10868:SF1">
    <property type="entry name" value="SIGMA NON-OPIOID INTRACELLULAR RECEPTOR 1"/>
    <property type="match status" value="1"/>
</dbReference>
<evidence type="ECO:0000313" key="9">
    <source>
        <dbReference type="EMBL" id="CDH54588.1"/>
    </source>
</evidence>
<evidence type="ECO:0000256" key="4">
    <source>
        <dbReference type="ARBA" id="ARBA00022824"/>
    </source>
</evidence>